<evidence type="ECO:0000256" key="3">
    <source>
        <dbReference type="ARBA" id="ARBA00022736"/>
    </source>
</evidence>
<name>A0ABV9M5I4_9ENTE</name>
<organism evidence="10 11">
    <name type="scientific">Enterococcus eurekensis</name>
    <dbReference type="NCBI Taxonomy" id="1159753"/>
    <lineage>
        <taxon>Bacteria</taxon>
        <taxon>Bacillati</taxon>
        <taxon>Bacillota</taxon>
        <taxon>Bacilli</taxon>
        <taxon>Lactobacillales</taxon>
        <taxon>Enterococcaceae</taxon>
        <taxon>Enterococcus</taxon>
    </lineage>
</organism>
<dbReference type="InterPro" id="IPR005926">
    <property type="entry name" value="LacC"/>
</dbReference>
<gene>
    <name evidence="10" type="primary">lacC</name>
    <name evidence="10" type="ORF">ACFO3L_07010</name>
</gene>
<evidence type="ECO:0000256" key="8">
    <source>
        <dbReference type="PIRNR" id="PIRNR000535"/>
    </source>
</evidence>
<dbReference type="PANTHER" id="PTHR46566">
    <property type="entry name" value="1-PHOSPHOFRUCTOKINASE-RELATED"/>
    <property type="match status" value="1"/>
</dbReference>
<comment type="similarity">
    <text evidence="1">Belongs to the carbohydrate kinase pfkB family.</text>
</comment>
<accession>A0ABV9M5I4</accession>
<keyword evidence="5 10" id="KW-0418">Kinase</keyword>
<dbReference type="InterPro" id="IPR011611">
    <property type="entry name" value="PfkB_dom"/>
</dbReference>
<protein>
    <recommendedName>
        <fullName evidence="7 8">Tagatose-6-phosphate kinase</fullName>
        <ecNumber evidence="7 8">2.7.1.144</ecNumber>
    </recommendedName>
</protein>
<comment type="similarity">
    <text evidence="8">Belongs to the carbohydrate kinase PfkB family. LacC subfamily.</text>
</comment>
<keyword evidence="6 8" id="KW-0067">ATP-binding</keyword>
<dbReference type="InterPro" id="IPR002173">
    <property type="entry name" value="Carboh/pur_kinase_PfkB_CS"/>
</dbReference>
<evidence type="ECO:0000259" key="9">
    <source>
        <dbReference type="Pfam" id="PF00294"/>
    </source>
</evidence>
<evidence type="ECO:0000256" key="7">
    <source>
        <dbReference type="NCBIfam" id="TIGR01231"/>
    </source>
</evidence>
<dbReference type="Proteomes" id="UP001596026">
    <property type="component" value="Unassembled WGS sequence"/>
</dbReference>
<dbReference type="PANTHER" id="PTHR46566:SF5">
    <property type="entry name" value="1-PHOSPHOFRUCTOKINASE"/>
    <property type="match status" value="1"/>
</dbReference>
<dbReference type="SUPFAM" id="SSF53613">
    <property type="entry name" value="Ribokinase-like"/>
    <property type="match status" value="1"/>
</dbReference>
<reference evidence="11" key="1">
    <citation type="journal article" date="2019" name="Int. J. Syst. Evol. Microbiol.">
        <title>The Global Catalogue of Microorganisms (GCM) 10K type strain sequencing project: providing services to taxonomists for standard genome sequencing and annotation.</title>
        <authorList>
            <consortium name="The Broad Institute Genomics Platform"/>
            <consortium name="The Broad Institute Genome Sequencing Center for Infectious Disease"/>
            <person name="Wu L."/>
            <person name="Ma J."/>
        </authorList>
    </citation>
    <scope>NUCLEOTIDE SEQUENCE [LARGE SCALE GENOMIC DNA]</scope>
    <source>
        <strain evidence="11">CGMCC 1.19061</strain>
    </source>
</reference>
<comment type="pathway">
    <text evidence="8">Carbohydrate metabolism; D-tagatose 6-phosphate degradation; D-glyceraldehyde 3-phosphate and glycerone phosphate from D-tagatose 6-phosphate: step 1/2.</text>
</comment>
<evidence type="ECO:0000256" key="4">
    <source>
        <dbReference type="ARBA" id="ARBA00022741"/>
    </source>
</evidence>
<dbReference type="GO" id="GO:0009024">
    <property type="term" value="F:tagatose-6-phosphate kinase activity"/>
    <property type="evidence" value="ECO:0007669"/>
    <property type="project" value="UniProtKB-EC"/>
</dbReference>
<dbReference type="InterPro" id="IPR029056">
    <property type="entry name" value="Ribokinase-like"/>
</dbReference>
<evidence type="ECO:0000313" key="11">
    <source>
        <dbReference type="Proteomes" id="UP001596026"/>
    </source>
</evidence>
<comment type="caution">
    <text evidence="10">The sequence shown here is derived from an EMBL/GenBank/DDBJ whole genome shotgun (WGS) entry which is preliminary data.</text>
</comment>
<feature type="domain" description="Carbohydrate kinase PfkB" evidence="9">
    <location>
        <begin position="11"/>
        <end position="293"/>
    </location>
</feature>
<evidence type="ECO:0000256" key="6">
    <source>
        <dbReference type="ARBA" id="ARBA00022840"/>
    </source>
</evidence>
<sequence>MIVTVTMNPSIDISYPLETLKIDTVNRVPLVSKTAGGKGLNVTRVIHELEGEVLATGLLGGHHGAFIAEQLDNEGIQHQFSKIAGETRNSIAILHDNGKQTEILEAGPTVSAQELADFEGQLNELLKKASLVTLSGSLAKGIPVDYYRHLLTLAKKYGVKTLLDTSGASLKASLESADKPFLIKPNTEEIAELIGQELVIDDVENVKAILSSAIFEGVEWIVVSLGSKGAIVKHDATFYRVEIPKIEVVNPVGSGDSTIAGLAFALDANLSDEEILQYGMVTGMLNAMETKTGHINVANLAALKDQIKVSPM</sequence>
<keyword evidence="11" id="KW-1185">Reference proteome</keyword>
<dbReference type="Pfam" id="PF00294">
    <property type="entry name" value="PfkB"/>
    <property type="match status" value="1"/>
</dbReference>
<dbReference type="PIRSF" id="PIRSF000535">
    <property type="entry name" value="1PFK/6PFK/LacC"/>
    <property type="match status" value="1"/>
</dbReference>
<keyword evidence="3 8" id="KW-0423">Lactose metabolism</keyword>
<dbReference type="NCBIfam" id="TIGR01231">
    <property type="entry name" value="lacC"/>
    <property type="match status" value="1"/>
</dbReference>
<proteinExistence type="inferred from homology"/>
<dbReference type="NCBIfam" id="TIGR03168">
    <property type="entry name" value="1-PFK"/>
    <property type="match status" value="1"/>
</dbReference>
<keyword evidence="2 8" id="KW-0808">Transferase</keyword>
<evidence type="ECO:0000256" key="2">
    <source>
        <dbReference type="ARBA" id="ARBA00022679"/>
    </source>
</evidence>
<dbReference type="PROSITE" id="PS00584">
    <property type="entry name" value="PFKB_KINASES_2"/>
    <property type="match status" value="1"/>
</dbReference>
<dbReference type="RefSeq" id="WP_379965214.1">
    <property type="nucleotide sequence ID" value="NZ_JBHSGT010000043.1"/>
</dbReference>
<evidence type="ECO:0000256" key="1">
    <source>
        <dbReference type="ARBA" id="ARBA00005380"/>
    </source>
</evidence>
<dbReference type="InterPro" id="IPR017583">
    <property type="entry name" value="Tagatose/fructose_Pkinase"/>
</dbReference>
<keyword evidence="4 8" id="KW-0547">Nucleotide-binding</keyword>
<evidence type="ECO:0000256" key="5">
    <source>
        <dbReference type="ARBA" id="ARBA00022777"/>
    </source>
</evidence>
<evidence type="ECO:0000313" key="10">
    <source>
        <dbReference type="EMBL" id="MFC4710366.1"/>
    </source>
</evidence>
<dbReference type="CDD" id="cd01164">
    <property type="entry name" value="FruK_PfkB_like"/>
    <property type="match status" value="1"/>
</dbReference>
<comment type="catalytic activity">
    <reaction evidence="8">
        <text>D-tagatofuranose 6-phosphate + ATP = D-tagatofuranose 1,6-bisphosphate + ADP + H(+)</text>
        <dbReference type="Rhea" id="RHEA:12420"/>
        <dbReference type="ChEBI" id="CHEBI:15378"/>
        <dbReference type="ChEBI" id="CHEBI:30616"/>
        <dbReference type="ChEBI" id="CHEBI:58694"/>
        <dbReference type="ChEBI" id="CHEBI:58695"/>
        <dbReference type="ChEBI" id="CHEBI:456216"/>
        <dbReference type="EC" id="2.7.1.144"/>
    </reaction>
</comment>
<dbReference type="EMBL" id="JBHSGT010000043">
    <property type="protein sequence ID" value="MFC4710366.1"/>
    <property type="molecule type" value="Genomic_DNA"/>
</dbReference>
<dbReference type="Gene3D" id="3.40.1190.20">
    <property type="match status" value="1"/>
</dbReference>
<dbReference type="EC" id="2.7.1.144" evidence="7 8"/>